<proteinExistence type="predicted"/>
<dbReference type="AlphaFoldDB" id="A0AB40B2W4"/>
<dbReference type="FunFam" id="1.25.40.990:FF:000005">
    <property type="entry name" value="Putative SAC3/GANP family protein"/>
    <property type="match status" value="1"/>
</dbReference>
<dbReference type="Gene3D" id="1.25.40.990">
    <property type="match status" value="1"/>
</dbReference>
<keyword evidence="3" id="KW-1185">Reference proteome</keyword>
<dbReference type="PANTHER" id="PTHR12436:SF4">
    <property type="entry name" value="LEUKOCYTE RECEPTOR CLUSTER MEMBER 8"/>
    <property type="match status" value="1"/>
</dbReference>
<feature type="domain" description="PCI" evidence="2">
    <location>
        <begin position="760"/>
        <end position="935"/>
    </location>
</feature>
<feature type="region of interest" description="Disordered" evidence="1">
    <location>
        <begin position="227"/>
        <end position="248"/>
    </location>
</feature>
<feature type="region of interest" description="Disordered" evidence="1">
    <location>
        <begin position="607"/>
        <end position="662"/>
    </location>
</feature>
<evidence type="ECO:0000313" key="3">
    <source>
        <dbReference type="Proteomes" id="UP001515500"/>
    </source>
</evidence>
<evidence type="ECO:0000256" key="1">
    <source>
        <dbReference type="SAM" id="MobiDB-lite"/>
    </source>
</evidence>
<dbReference type="Proteomes" id="UP001515500">
    <property type="component" value="Chromosome 4"/>
</dbReference>
<sequence length="964" mass="106672">MEPTAFTSGVGHGTPPSSGYNFDPQKEMAVLGNTQIGKNDASYAPASSSLEATTATQDYYGYASYRNPTNPYAYNNTEYPNYYYGYQQSPCVSSSHQVGANQNSGAPYQPLISFQNSASSVGPTSYSGTYYNTGDHQTMAGYQSNSYNNQNNMWNDGSFGSYNAQHYPSYGASCASSSQSSSSIPGNNPHLQYQYNQWPGYYNHPASSVSAPGIESLSTNPPVHGVGGGYSYANNQPPPPGTTSWRRDSVSSAFPTIQGTPEIAGQNLNALEARAPALQTTQINQVSSYFQKPSDTNIVSDYSEDQQKTTIIQGSSLQLSSTNQISENFQPPLQTVPMMDTRRMPKIQIPTNPRITSSLLLGMPKAEKEIPMNSATPKPAYISVSVPKLNNKMPSHDDSETNIKMGTFPPSLCAYVERTFARCKDDAQRAANQELMKEMIAKSSTDGTLFTRNWDIEPLFPLHIATSDKADQNNMLSSGPVSSLPTHKRSPTKRSKSRWEPIPEEKLVEKIASVSNEPVKDANGNQISETERMVQADTRKHDPKDNGWGGLKFFASQQKNPFNKTIQRPVKKPRFGDTDLTENANASSDSDKEQGLTKYYSSAIALANSPEERKKREHRSKRFEKGRSHPVELKSCSPKVAGTGNLYPRRASGLMPVRSDNNNNQVVEDIDRDALTVRGTCQEVEKRYLRLTSAPDPASVRPEDILEKALQMVQASGKNYLYKCDQLKSIRQDLTVQRIQNELTVKVYETHARLALEAGDLPEYNQCQSQLKNLYAEGIKGSYMEFSAYHLLCMILHSNNKRDLLSTMARLSAETKENEAVKHALAVRRAVSSGNYIQFFRLYGRAPNLNTCLMGLHVEKMRFEALRCMAKSYRPTVPVSYISKVLRFSSKTPVEESPTKLADGLVECEDWLKAHGAVLIMDSNGESLIDTKVTSSSLYMPEPDDAVPHGDANLAVNDFLTRTL</sequence>
<organism evidence="3 4">
    <name type="scientific">Dioscorea cayennensis subsp. rotundata</name>
    <name type="common">White Guinea yam</name>
    <name type="synonym">Dioscorea rotundata</name>
    <dbReference type="NCBI Taxonomy" id="55577"/>
    <lineage>
        <taxon>Eukaryota</taxon>
        <taxon>Viridiplantae</taxon>
        <taxon>Streptophyta</taxon>
        <taxon>Embryophyta</taxon>
        <taxon>Tracheophyta</taxon>
        <taxon>Spermatophyta</taxon>
        <taxon>Magnoliopsida</taxon>
        <taxon>Liliopsida</taxon>
        <taxon>Dioscoreales</taxon>
        <taxon>Dioscoreaceae</taxon>
        <taxon>Dioscorea</taxon>
    </lineage>
</organism>
<gene>
    <name evidence="4" type="primary">LOC120258320</name>
</gene>
<reference evidence="4" key="1">
    <citation type="submission" date="2025-08" db="UniProtKB">
        <authorList>
            <consortium name="RefSeq"/>
        </authorList>
    </citation>
    <scope>IDENTIFICATION</scope>
</reference>
<feature type="region of interest" description="Disordered" evidence="1">
    <location>
        <begin position="471"/>
        <end position="500"/>
    </location>
</feature>
<feature type="compositionally biased region" description="Polar residues" evidence="1">
    <location>
        <begin position="472"/>
        <end position="485"/>
    </location>
</feature>
<dbReference type="PANTHER" id="PTHR12436">
    <property type="entry name" value="80 KDA MCM3-ASSOCIATED PROTEIN"/>
    <property type="match status" value="1"/>
</dbReference>
<dbReference type="RefSeq" id="XP_039121622.1">
    <property type="nucleotide sequence ID" value="XM_039265688.1"/>
</dbReference>
<feature type="region of interest" description="Disordered" evidence="1">
    <location>
        <begin position="1"/>
        <end position="24"/>
    </location>
</feature>
<feature type="compositionally biased region" description="Basic residues" evidence="1">
    <location>
        <begin position="486"/>
        <end position="496"/>
    </location>
</feature>
<dbReference type="GO" id="GO:0005634">
    <property type="term" value="C:nucleus"/>
    <property type="evidence" value="ECO:0007669"/>
    <property type="project" value="TreeGrafter"/>
</dbReference>
<dbReference type="InterPro" id="IPR045107">
    <property type="entry name" value="SAC3/GANP/THP3"/>
</dbReference>
<dbReference type="InterPro" id="IPR005062">
    <property type="entry name" value="SAC3/GANP/THP3_conserved"/>
</dbReference>
<dbReference type="InterPro" id="IPR000717">
    <property type="entry name" value="PCI_dom"/>
</dbReference>
<protein>
    <submittedName>
        <fullName evidence="4">SAC3 family protein A isoform X1</fullName>
    </submittedName>
</protein>
<accession>A0AB40B2W4</accession>
<evidence type="ECO:0000259" key="2">
    <source>
        <dbReference type="PROSITE" id="PS50250"/>
    </source>
</evidence>
<feature type="region of interest" description="Disordered" evidence="1">
    <location>
        <begin position="569"/>
        <end position="595"/>
    </location>
</feature>
<dbReference type="GeneID" id="120258320"/>
<feature type="compositionally biased region" description="Basic and acidic residues" evidence="1">
    <location>
        <begin position="623"/>
        <end position="632"/>
    </location>
</feature>
<dbReference type="Pfam" id="PF03399">
    <property type="entry name" value="SAC3_GANP"/>
    <property type="match status" value="1"/>
</dbReference>
<dbReference type="PROSITE" id="PS50250">
    <property type="entry name" value="PCI"/>
    <property type="match status" value="1"/>
</dbReference>
<evidence type="ECO:0000313" key="4">
    <source>
        <dbReference type="RefSeq" id="XP_039121622.1"/>
    </source>
</evidence>
<name>A0AB40B2W4_DIOCR</name>